<reference evidence="6" key="1">
    <citation type="submission" date="2022-03" db="EMBL/GenBank/DDBJ databases">
        <title>Draft genome sequence of Aduncisulcus paluster, a free-living microaerophilic Fornicata.</title>
        <authorList>
            <person name="Yuyama I."/>
            <person name="Kume K."/>
            <person name="Tamura T."/>
            <person name="Inagaki Y."/>
            <person name="Hashimoto T."/>
        </authorList>
    </citation>
    <scope>NUCLEOTIDE SEQUENCE</scope>
    <source>
        <strain evidence="6">NY0171</strain>
    </source>
</reference>
<evidence type="ECO:0000313" key="7">
    <source>
        <dbReference type="Proteomes" id="UP001057375"/>
    </source>
</evidence>
<evidence type="ECO:0000256" key="4">
    <source>
        <dbReference type="ARBA" id="ARBA00023136"/>
    </source>
</evidence>
<dbReference type="Pfam" id="PF07946">
    <property type="entry name" value="CCDC47"/>
    <property type="match status" value="1"/>
</dbReference>
<organism evidence="6 7">
    <name type="scientific">Aduncisulcus paluster</name>
    <dbReference type="NCBI Taxonomy" id="2918883"/>
    <lineage>
        <taxon>Eukaryota</taxon>
        <taxon>Metamonada</taxon>
        <taxon>Carpediemonas-like organisms</taxon>
        <taxon>Aduncisulcus</taxon>
    </lineage>
</organism>
<evidence type="ECO:0000256" key="2">
    <source>
        <dbReference type="ARBA" id="ARBA00022692"/>
    </source>
</evidence>
<comment type="caution">
    <text evidence="6">The sequence shown here is derived from an EMBL/GenBank/DDBJ whole genome shotgun (WGS) entry which is preliminary data.</text>
</comment>
<keyword evidence="4 5" id="KW-0472">Membrane</keyword>
<proteinExistence type="predicted"/>
<accession>A0ABQ5JR22</accession>
<dbReference type="PANTHER" id="PTHR12883:SF0">
    <property type="entry name" value="PAT COMPLEX SUBUNIT CCDC47"/>
    <property type="match status" value="1"/>
</dbReference>
<evidence type="ECO:0000256" key="1">
    <source>
        <dbReference type="ARBA" id="ARBA00004167"/>
    </source>
</evidence>
<keyword evidence="3 5" id="KW-1133">Transmembrane helix</keyword>
<dbReference type="PANTHER" id="PTHR12883">
    <property type="entry name" value="ADIPOCYTE-SPECIFIC PROTEIN 4-RELATED"/>
    <property type="match status" value="1"/>
</dbReference>
<evidence type="ECO:0000256" key="5">
    <source>
        <dbReference type="SAM" id="Phobius"/>
    </source>
</evidence>
<feature type="transmembrane region" description="Helical" evidence="5">
    <location>
        <begin position="42"/>
        <end position="60"/>
    </location>
</feature>
<comment type="subcellular location">
    <subcellularLocation>
        <location evidence="1">Membrane</location>
        <topology evidence="1">Single-pass membrane protein</topology>
    </subcellularLocation>
</comment>
<evidence type="ECO:0000256" key="3">
    <source>
        <dbReference type="ARBA" id="ARBA00022989"/>
    </source>
</evidence>
<dbReference type="InterPro" id="IPR012879">
    <property type="entry name" value="CCDC47"/>
</dbReference>
<keyword evidence="2 5" id="KW-0812">Transmembrane</keyword>
<protein>
    <submittedName>
        <fullName evidence="6">PAT complex subunit CCDC47 like protein</fullName>
    </submittedName>
</protein>
<evidence type="ECO:0000313" key="6">
    <source>
        <dbReference type="EMBL" id="GKT13877.1"/>
    </source>
</evidence>
<name>A0ABQ5JR22_9EUKA</name>
<keyword evidence="7" id="KW-1185">Reference proteome</keyword>
<sequence length="363" mass="41806">MKVDRILKKFISFLDGNIAKLCKLIGIEALPSLFDIWKNNKLDVICGFILLIALIVSIIGKKINKKYAYNTLTAAATHSLKSHFETVSNAIICESNEVYKIYATGNKNSYGCLVTLNTCPREDPTYMFWRHFHKVSDLITIDIPLFKSQDLTLCAFHPQAKGIIEEKYSDFLKETTTVYKGQTINFRGTESTDPLDNVLIKSEIASTTRILTPAIRKTISTLGDSFMYFYCGNECVYKHVGAKAYIRFVIKIGSKGFASAEEDSAIIKKCIDLVMNIRANYTKFIFSQKESNEIKRVRSLVDKKKAQEKREEKQEERWKEIADYRRKLTQKLYNGTATKEERKQLKKWEKKESEPKVKYIVDK</sequence>
<gene>
    <name evidence="6" type="ORF">ADUPG1_010356</name>
</gene>
<dbReference type="Proteomes" id="UP001057375">
    <property type="component" value="Unassembled WGS sequence"/>
</dbReference>
<dbReference type="EMBL" id="BQXS01011548">
    <property type="protein sequence ID" value="GKT13877.1"/>
    <property type="molecule type" value="Genomic_DNA"/>
</dbReference>